<reference evidence="6" key="1">
    <citation type="submission" date="2019-09" db="EMBL/GenBank/DDBJ databases">
        <authorList>
            <person name="Teo W.F.A."/>
            <person name="Duangmal K."/>
        </authorList>
    </citation>
    <scope>NUCLEOTIDE SEQUENCE [LARGE SCALE GENOMIC DNA]</scope>
    <source>
        <strain evidence="6">K81G1</strain>
    </source>
</reference>
<dbReference type="InterPro" id="IPR000847">
    <property type="entry name" value="LysR_HTH_N"/>
</dbReference>
<dbReference type="InterPro" id="IPR005119">
    <property type="entry name" value="LysR_subst-bd"/>
</dbReference>
<dbReference type="AlphaFoldDB" id="A0A5N0V4H2"/>
<name>A0A5N0V4H2_9PSEU</name>
<dbReference type="GO" id="GO:0003700">
    <property type="term" value="F:DNA-binding transcription factor activity"/>
    <property type="evidence" value="ECO:0007669"/>
    <property type="project" value="InterPro"/>
</dbReference>
<evidence type="ECO:0000256" key="3">
    <source>
        <dbReference type="ARBA" id="ARBA00023125"/>
    </source>
</evidence>
<evidence type="ECO:0000313" key="7">
    <source>
        <dbReference type="Proteomes" id="UP000319769"/>
    </source>
</evidence>
<dbReference type="OrthoDB" id="3181812at2"/>
<evidence type="ECO:0000256" key="4">
    <source>
        <dbReference type="ARBA" id="ARBA00023163"/>
    </source>
</evidence>
<dbReference type="PANTHER" id="PTHR30419:SF31">
    <property type="entry name" value="BLR3139 PROTEIN"/>
    <property type="match status" value="1"/>
</dbReference>
<dbReference type="InterPro" id="IPR036390">
    <property type="entry name" value="WH_DNA-bd_sf"/>
</dbReference>
<feature type="domain" description="HTH lysR-type" evidence="5">
    <location>
        <begin position="14"/>
        <end position="71"/>
    </location>
</feature>
<dbReference type="Pfam" id="PF00126">
    <property type="entry name" value="HTH_1"/>
    <property type="match status" value="1"/>
</dbReference>
<dbReference type="FunFam" id="1.10.10.10:FF:000001">
    <property type="entry name" value="LysR family transcriptional regulator"/>
    <property type="match status" value="1"/>
</dbReference>
<dbReference type="SUPFAM" id="SSF53850">
    <property type="entry name" value="Periplasmic binding protein-like II"/>
    <property type="match status" value="1"/>
</dbReference>
<dbReference type="GO" id="GO:0003677">
    <property type="term" value="F:DNA binding"/>
    <property type="evidence" value="ECO:0007669"/>
    <property type="project" value="UniProtKB-KW"/>
</dbReference>
<comment type="similarity">
    <text evidence="1">Belongs to the LysR transcriptional regulatory family.</text>
</comment>
<sequence length="308" mass="33238">MFVHPAITCLDSRVELRQLGYFVAVAEELSFTKASRRLRVVQSGVSTAIRALEKEVGAPLFERDSRHVRLTDAGLAMLPEARATLAAARSAHDAVRESRGELHGSIVLGTLLSTASIDVPALLGRFHREHPRVRIRMQHSPSGSAGQISTLLDGTTDLAFVAFPRRPPAGLISEALDEDALALVCAEDHPLTRARKVTPEQLNEAGFVDFPQGWGSRDMVDLAFERAGLDRVVPLEVPGYDSLSALVRDGHGVAFVPRSMARTLPGLTIVPVAMEPLRWTLSIAISATRPLSRAGHALLTAIRAAAPH</sequence>
<evidence type="ECO:0000259" key="5">
    <source>
        <dbReference type="PROSITE" id="PS50931"/>
    </source>
</evidence>
<dbReference type="SUPFAM" id="SSF46785">
    <property type="entry name" value="Winged helix' DNA-binding domain"/>
    <property type="match status" value="1"/>
</dbReference>
<proteinExistence type="inferred from homology"/>
<comment type="caution">
    <text evidence="6">The sequence shown here is derived from an EMBL/GenBank/DDBJ whole genome shotgun (WGS) entry which is preliminary data.</text>
</comment>
<organism evidence="6 7">
    <name type="scientific">Amycolatopsis acidicola</name>
    <dbReference type="NCBI Taxonomy" id="2596893"/>
    <lineage>
        <taxon>Bacteria</taxon>
        <taxon>Bacillati</taxon>
        <taxon>Actinomycetota</taxon>
        <taxon>Actinomycetes</taxon>
        <taxon>Pseudonocardiales</taxon>
        <taxon>Pseudonocardiaceae</taxon>
        <taxon>Amycolatopsis</taxon>
    </lineage>
</organism>
<dbReference type="Gene3D" id="3.40.190.290">
    <property type="match status" value="1"/>
</dbReference>
<dbReference type="InterPro" id="IPR050950">
    <property type="entry name" value="HTH-type_LysR_regulators"/>
</dbReference>
<dbReference type="Gene3D" id="1.10.10.10">
    <property type="entry name" value="Winged helix-like DNA-binding domain superfamily/Winged helix DNA-binding domain"/>
    <property type="match status" value="1"/>
</dbReference>
<accession>A0A5N0V4H2</accession>
<dbReference type="PROSITE" id="PS50931">
    <property type="entry name" value="HTH_LYSR"/>
    <property type="match status" value="1"/>
</dbReference>
<keyword evidence="7" id="KW-1185">Reference proteome</keyword>
<evidence type="ECO:0000313" key="6">
    <source>
        <dbReference type="EMBL" id="KAA9160278.1"/>
    </source>
</evidence>
<dbReference type="PRINTS" id="PR00039">
    <property type="entry name" value="HTHLYSR"/>
</dbReference>
<keyword evidence="2" id="KW-0805">Transcription regulation</keyword>
<evidence type="ECO:0000256" key="1">
    <source>
        <dbReference type="ARBA" id="ARBA00009437"/>
    </source>
</evidence>
<dbReference type="InterPro" id="IPR036388">
    <property type="entry name" value="WH-like_DNA-bd_sf"/>
</dbReference>
<dbReference type="Pfam" id="PF03466">
    <property type="entry name" value="LysR_substrate"/>
    <property type="match status" value="1"/>
</dbReference>
<evidence type="ECO:0000256" key="2">
    <source>
        <dbReference type="ARBA" id="ARBA00023015"/>
    </source>
</evidence>
<protein>
    <submittedName>
        <fullName evidence="6">LysR family transcriptional regulator</fullName>
    </submittedName>
</protein>
<dbReference type="PANTHER" id="PTHR30419">
    <property type="entry name" value="HTH-TYPE TRANSCRIPTIONAL REGULATOR YBHD"/>
    <property type="match status" value="1"/>
</dbReference>
<keyword evidence="4" id="KW-0804">Transcription</keyword>
<dbReference type="EMBL" id="VMNW02000023">
    <property type="protein sequence ID" value="KAA9160278.1"/>
    <property type="molecule type" value="Genomic_DNA"/>
</dbReference>
<dbReference type="GO" id="GO:0005829">
    <property type="term" value="C:cytosol"/>
    <property type="evidence" value="ECO:0007669"/>
    <property type="project" value="TreeGrafter"/>
</dbReference>
<gene>
    <name evidence="6" type="ORF">FPZ12_018055</name>
</gene>
<dbReference type="Proteomes" id="UP000319769">
    <property type="component" value="Unassembled WGS sequence"/>
</dbReference>
<keyword evidence="3" id="KW-0238">DNA-binding</keyword>